<dbReference type="GO" id="GO:0046872">
    <property type="term" value="F:metal ion binding"/>
    <property type="evidence" value="ECO:0007669"/>
    <property type="project" value="UniProtKB-KW"/>
</dbReference>
<dbReference type="InterPro" id="IPR029787">
    <property type="entry name" value="Nucleotide_cyclase"/>
</dbReference>
<dbReference type="Gene3D" id="3.30.70.1230">
    <property type="entry name" value="Nucleotide cyclase"/>
    <property type="match status" value="1"/>
</dbReference>
<dbReference type="GO" id="GO:0009190">
    <property type="term" value="P:cyclic nucleotide biosynthetic process"/>
    <property type="evidence" value="ECO:0007669"/>
    <property type="project" value="InterPro"/>
</dbReference>
<evidence type="ECO:0000256" key="8">
    <source>
        <dbReference type="ARBA" id="ARBA00022842"/>
    </source>
</evidence>
<keyword evidence="9 12" id="KW-1133">Transmembrane helix</keyword>
<feature type="transmembrane region" description="Helical" evidence="12">
    <location>
        <begin position="56"/>
        <end position="78"/>
    </location>
</feature>
<dbReference type="EC" id="4.6.1.1" evidence="3"/>
<dbReference type="InterPro" id="IPR001054">
    <property type="entry name" value="A/G_cyclase"/>
</dbReference>
<feature type="transmembrane region" description="Helical" evidence="12">
    <location>
        <begin position="198"/>
        <end position="216"/>
    </location>
</feature>
<keyword evidence="7" id="KW-0067">ATP-binding</keyword>
<sequence length="438" mass="48916">MLTDTPCCYPTAPVRRGSALPMRMGNLINRLLLRFADDRLEKEFARDYVERFVPQLQVALGLTFIVLISDIAVDRYLYATESLRANYVRGFVVLPCIALALALTFVRFVRAYLELLFSVIILIGSAGLFWALLLLDRDGGLGLTSGAGIINYVFVILLLFLISGVRFEIALWTGVLVTGVFLWFAAHDGALQDTEFYAYSYHIASMFLLSAFLGYWREWFVRLVYQFNVKLDHERARTESMLHELIPERIVTALKTRTPPIAEPIGEATVIFADIHGFTGLTNQLGPEHLLEVLDKLFGAFDSATDAHKIDKVKIIGDCYMAVSPSTSGKDAAFRAIECGMLWQDSTKAIGDALDIPLELRIGVHTGSIIGGVIGSRRWAYDYWGNTVNIASRIQTAADPGEMLLSKITYNRIRPDIGDLPSREVDLRGIGKMTCYSY</sequence>
<dbReference type="GO" id="GO:0005524">
    <property type="term" value="F:ATP binding"/>
    <property type="evidence" value="ECO:0007669"/>
    <property type="project" value="UniProtKB-KW"/>
</dbReference>
<protein>
    <recommendedName>
        <fullName evidence="3">adenylate cyclase</fullName>
        <ecNumber evidence="3">4.6.1.1</ecNumber>
    </recommendedName>
</protein>
<dbReference type="GO" id="GO:0004016">
    <property type="term" value="F:adenylate cyclase activity"/>
    <property type="evidence" value="ECO:0007669"/>
    <property type="project" value="UniProtKB-EC"/>
</dbReference>
<comment type="catalytic activity">
    <reaction evidence="1">
        <text>ATP = 3',5'-cyclic AMP + diphosphate</text>
        <dbReference type="Rhea" id="RHEA:15389"/>
        <dbReference type="ChEBI" id="CHEBI:30616"/>
        <dbReference type="ChEBI" id="CHEBI:33019"/>
        <dbReference type="ChEBI" id="CHEBI:58165"/>
        <dbReference type="EC" id="4.6.1.1"/>
    </reaction>
</comment>
<dbReference type="EMBL" id="CP031598">
    <property type="protein sequence ID" value="QEW26771.1"/>
    <property type="molecule type" value="Genomic_DNA"/>
</dbReference>
<keyword evidence="5" id="KW-0479">Metal-binding</keyword>
<dbReference type="SMART" id="SM00044">
    <property type="entry name" value="CYCc"/>
    <property type="match status" value="1"/>
</dbReference>
<name>A0A5P3AC29_9RHOB</name>
<evidence type="ECO:0000256" key="3">
    <source>
        <dbReference type="ARBA" id="ARBA00012201"/>
    </source>
</evidence>
<proteinExistence type="predicted"/>
<evidence type="ECO:0000313" key="15">
    <source>
        <dbReference type="Proteomes" id="UP000325785"/>
    </source>
</evidence>
<dbReference type="PANTHER" id="PTHR45627:SF12">
    <property type="entry name" value="ADENYLATE CYCLASE TYPE 2"/>
    <property type="match status" value="1"/>
</dbReference>
<evidence type="ECO:0000256" key="12">
    <source>
        <dbReference type="SAM" id="Phobius"/>
    </source>
</evidence>
<dbReference type="Pfam" id="PF00211">
    <property type="entry name" value="Guanylate_cyc"/>
    <property type="match status" value="1"/>
</dbReference>
<feature type="transmembrane region" description="Helical" evidence="12">
    <location>
        <begin position="169"/>
        <end position="186"/>
    </location>
</feature>
<dbReference type="GO" id="GO:0035556">
    <property type="term" value="P:intracellular signal transduction"/>
    <property type="evidence" value="ECO:0007669"/>
    <property type="project" value="InterPro"/>
</dbReference>
<dbReference type="Proteomes" id="UP000325785">
    <property type="component" value="Chromosome"/>
</dbReference>
<keyword evidence="4 12" id="KW-0812">Transmembrane</keyword>
<dbReference type="PANTHER" id="PTHR45627">
    <property type="entry name" value="ADENYLATE CYCLASE TYPE 1"/>
    <property type="match status" value="1"/>
</dbReference>
<dbReference type="GO" id="GO:0005886">
    <property type="term" value="C:plasma membrane"/>
    <property type="evidence" value="ECO:0007669"/>
    <property type="project" value="TreeGrafter"/>
</dbReference>
<organism evidence="14 15">
    <name type="scientific">Roseovarius indicus</name>
    <dbReference type="NCBI Taxonomy" id="540747"/>
    <lineage>
        <taxon>Bacteria</taxon>
        <taxon>Pseudomonadati</taxon>
        <taxon>Pseudomonadota</taxon>
        <taxon>Alphaproteobacteria</taxon>
        <taxon>Rhodobacterales</taxon>
        <taxon>Roseobacteraceae</taxon>
        <taxon>Roseovarius</taxon>
    </lineage>
</organism>
<comment type="subcellular location">
    <subcellularLocation>
        <location evidence="2">Membrane</location>
        <topology evidence="2">Multi-pass membrane protein</topology>
    </subcellularLocation>
</comment>
<dbReference type="SUPFAM" id="SSF55073">
    <property type="entry name" value="Nucleotide cyclase"/>
    <property type="match status" value="1"/>
</dbReference>
<evidence type="ECO:0000256" key="5">
    <source>
        <dbReference type="ARBA" id="ARBA00022723"/>
    </source>
</evidence>
<feature type="transmembrane region" description="Helical" evidence="12">
    <location>
        <begin position="141"/>
        <end position="162"/>
    </location>
</feature>
<dbReference type="KEGG" id="rid:RIdsm_02576"/>
<evidence type="ECO:0000256" key="4">
    <source>
        <dbReference type="ARBA" id="ARBA00022692"/>
    </source>
</evidence>
<evidence type="ECO:0000256" key="10">
    <source>
        <dbReference type="ARBA" id="ARBA00023136"/>
    </source>
</evidence>
<keyword evidence="10 12" id="KW-0472">Membrane</keyword>
<keyword evidence="11 14" id="KW-0456">Lyase</keyword>
<dbReference type="CDD" id="cd07302">
    <property type="entry name" value="CHD"/>
    <property type="match status" value="1"/>
</dbReference>
<evidence type="ECO:0000313" key="14">
    <source>
        <dbReference type="EMBL" id="QEW26771.1"/>
    </source>
</evidence>
<evidence type="ECO:0000256" key="7">
    <source>
        <dbReference type="ARBA" id="ARBA00022840"/>
    </source>
</evidence>
<feature type="transmembrane region" description="Helical" evidence="12">
    <location>
        <begin position="90"/>
        <end position="108"/>
    </location>
</feature>
<gene>
    <name evidence="14" type="primary">cya_5</name>
    <name evidence="14" type="ORF">RIdsm_02576</name>
</gene>
<accession>A0A5P3AC29</accession>
<evidence type="ECO:0000256" key="11">
    <source>
        <dbReference type="ARBA" id="ARBA00023239"/>
    </source>
</evidence>
<feature type="domain" description="Guanylate cyclase" evidence="13">
    <location>
        <begin position="269"/>
        <end position="395"/>
    </location>
</feature>
<reference evidence="14 15" key="1">
    <citation type="submission" date="2018-08" db="EMBL/GenBank/DDBJ databases">
        <title>Genetic Globetrotter - A new plasmid hitch-hiking vast phylogenetic and geographic distances.</title>
        <authorList>
            <person name="Vollmers J."/>
            <person name="Petersen J."/>
        </authorList>
    </citation>
    <scope>NUCLEOTIDE SEQUENCE [LARGE SCALE GENOMIC DNA]</scope>
    <source>
        <strain evidence="14 15">DSM 26383</strain>
    </source>
</reference>
<dbReference type="PROSITE" id="PS50125">
    <property type="entry name" value="GUANYLATE_CYCLASE_2"/>
    <property type="match status" value="1"/>
</dbReference>
<dbReference type="GO" id="GO:0007189">
    <property type="term" value="P:adenylate cyclase-activating G protein-coupled receptor signaling pathway"/>
    <property type="evidence" value="ECO:0007669"/>
    <property type="project" value="TreeGrafter"/>
</dbReference>
<feature type="transmembrane region" description="Helical" evidence="12">
    <location>
        <begin position="115"/>
        <end position="135"/>
    </location>
</feature>
<evidence type="ECO:0000259" key="13">
    <source>
        <dbReference type="PROSITE" id="PS50125"/>
    </source>
</evidence>
<evidence type="ECO:0000256" key="1">
    <source>
        <dbReference type="ARBA" id="ARBA00001593"/>
    </source>
</evidence>
<evidence type="ECO:0000256" key="2">
    <source>
        <dbReference type="ARBA" id="ARBA00004141"/>
    </source>
</evidence>
<evidence type="ECO:0000256" key="9">
    <source>
        <dbReference type="ARBA" id="ARBA00022989"/>
    </source>
</evidence>
<keyword evidence="6" id="KW-0547">Nucleotide-binding</keyword>
<evidence type="ECO:0000256" key="6">
    <source>
        <dbReference type="ARBA" id="ARBA00022741"/>
    </source>
</evidence>
<dbReference type="AlphaFoldDB" id="A0A5P3AC29"/>
<keyword evidence="8" id="KW-0460">Magnesium</keyword>